<dbReference type="InterPro" id="IPR006976">
    <property type="entry name" value="VanZ-like"/>
</dbReference>
<evidence type="ECO:0000313" key="3">
    <source>
        <dbReference type="EMBL" id="ANY73763.1"/>
    </source>
</evidence>
<feature type="transmembrane region" description="Helical" evidence="1">
    <location>
        <begin position="61"/>
        <end position="80"/>
    </location>
</feature>
<keyword evidence="1" id="KW-1133">Transmembrane helix</keyword>
<feature type="transmembrane region" description="Helical" evidence="1">
    <location>
        <begin position="148"/>
        <end position="166"/>
    </location>
</feature>
<sequence>MLKGRARTVTIILLTAYTVLMLYFLYIGFNRASDIHDGGYRYNLIPDGIPLYLPIGHNLKIWFFNFANFAAFLPYGILVPQLFPCRFLRFISIFLVSIVLLETVQMVTHLGSFDIDDVLINTLGAAIGFLAQQLVRPPKDSVKGLSKIVFITILLSIGTTVTIQGVNHLFAQATKIEAGKEIGLHELPLKSGSVAWETGLTGFEAGRKEVEPQMNVLSRNNSGNCTFTYQLDGKYLTFSSYSAIPDDIFHGESTVIITVDGVEASRSTYIADGKEREVPAYSEMDIQGAQELTISIMNEDQNPNINVLMWDAILTEIKK</sequence>
<organism evidence="3">
    <name type="scientific">Paenibacillus ihbetae</name>
    <dbReference type="NCBI Taxonomy" id="1870820"/>
    <lineage>
        <taxon>Bacteria</taxon>
        <taxon>Bacillati</taxon>
        <taxon>Bacillota</taxon>
        <taxon>Bacilli</taxon>
        <taxon>Bacillales</taxon>
        <taxon>Paenibacillaceae</taxon>
        <taxon>Paenibacillus</taxon>
    </lineage>
</organism>
<evidence type="ECO:0000256" key="1">
    <source>
        <dbReference type="SAM" id="Phobius"/>
    </source>
</evidence>
<reference evidence="3" key="1">
    <citation type="submission" date="2016-08" db="EMBL/GenBank/DDBJ databases">
        <title>Complete Genome Seqeunce of Paenibacillus sp. nov. IHBB 9852 from high altitute lake of Indian trans-Himalayas.</title>
        <authorList>
            <person name="Kiran S."/>
            <person name="Swarnkar M.K."/>
            <person name="Rana A."/>
            <person name="Tewari R."/>
            <person name="Gulati A."/>
        </authorList>
    </citation>
    <scope>NUCLEOTIDE SEQUENCE [LARGE SCALE GENOMIC DNA]</scope>
    <source>
        <strain evidence="3">IHBB 9852</strain>
    </source>
</reference>
<accession>A0A1B2E1C5</accession>
<dbReference type="SUPFAM" id="SSF49785">
    <property type="entry name" value="Galactose-binding domain-like"/>
    <property type="match status" value="1"/>
</dbReference>
<gene>
    <name evidence="3" type="ORF">BBD41_14920</name>
</gene>
<keyword evidence="1" id="KW-0812">Transmembrane</keyword>
<feature type="domain" description="VanZ-like" evidence="2">
    <location>
        <begin position="16"/>
        <end position="132"/>
    </location>
</feature>
<dbReference type="InterPro" id="IPR008979">
    <property type="entry name" value="Galactose-bd-like_sf"/>
</dbReference>
<feature type="transmembrane region" description="Helical" evidence="1">
    <location>
        <begin position="9"/>
        <end position="29"/>
    </location>
</feature>
<dbReference type="EMBL" id="CP016809">
    <property type="protein sequence ID" value="ANY73763.1"/>
    <property type="molecule type" value="Genomic_DNA"/>
</dbReference>
<dbReference type="Gene3D" id="2.60.120.1060">
    <property type="entry name" value="NPCBM/NEW2 domain"/>
    <property type="match status" value="1"/>
</dbReference>
<feature type="transmembrane region" description="Helical" evidence="1">
    <location>
        <begin position="87"/>
        <end position="106"/>
    </location>
</feature>
<protein>
    <recommendedName>
        <fullName evidence="2">VanZ-like domain-containing protein</fullName>
    </recommendedName>
</protein>
<evidence type="ECO:0000259" key="2">
    <source>
        <dbReference type="Pfam" id="PF04892"/>
    </source>
</evidence>
<proteinExistence type="predicted"/>
<dbReference type="Pfam" id="PF04892">
    <property type="entry name" value="VanZ"/>
    <property type="match status" value="1"/>
</dbReference>
<name>A0A1B2E1C5_9BACL</name>
<dbReference type="RefSeq" id="WP_099478043.1">
    <property type="nucleotide sequence ID" value="NZ_CP016809.1"/>
</dbReference>
<dbReference type="InterPro" id="IPR038637">
    <property type="entry name" value="NPCBM_sf"/>
</dbReference>
<keyword evidence="1" id="KW-0472">Membrane</keyword>
<dbReference type="AlphaFoldDB" id="A0A1B2E1C5"/>
<dbReference type="KEGG" id="pib:BBD41_14920"/>